<dbReference type="EMBL" id="KB822719">
    <property type="protein sequence ID" value="ETN41654.1"/>
    <property type="molecule type" value="Genomic_DNA"/>
</dbReference>
<feature type="domain" description="Major facilitator superfamily (MFS) profile" evidence="7">
    <location>
        <begin position="47"/>
        <end position="456"/>
    </location>
</feature>
<evidence type="ECO:0000256" key="5">
    <source>
        <dbReference type="ARBA" id="ARBA00023136"/>
    </source>
</evidence>
<feature type="transmembrane region" description="Helical" evidence="6">
    <location>
        <begin position="399"/>
        <end position="420"/>
    </location>
</feature>
<keyword evidence="4 6" id="KW-1133">Transmembrane helix</keyword>
<gene>
    <name evidence="8" type="ORF">HMPREF1541_03590</name>
</gene>
<keyword evidence="5 6" id="KW-0472">Membrane</keyword>
<dbReference type="RefSeq" id="XP_008716163.1">
    <property type="nucleotide sequence ID" value="XM_008717941.1"/>
</dbReference>
<dbReference type="FunFam" id="1.20.1250.20:FF:000018">
    <property type="entry name" value="MFS transporter permease"/>
    <property type="match status" value="1"/>
</dbReference>
<dbReference type="OrthoDB" id="2962993at2759"/>
<evidence type="ECO:0000259" key="7">
    <source>
        <dbReference type="PROSITE" id="PS50850"/>
    </source>
</evidence>
<name>W2S106_CYPE1</name>
<dbReference type="GO" id="GO:0016020">
    <property type="term" value="C:membrane"/>
    <property type="evidence" value="ECO:0007669"/>
    <property type="project" value="UniProtKB-SubCell"/>
</dbReference>
<reference evidence="8 9" key="1">
    <citation type="submission" date="2013-03" db="EMBL/GenBank/DDBJ databases">
        <title>The Genome Sequence of Phialophora europaea CBS 101466.</title>
        <authorList>
            <consortium name="The Broad Institute Genomics Platform"/>
            <person name="Cuomo C."/>
            <person name="de Hoog S."/>
            <person name="Gorbushina A."/>
            <person name="Walker B."/>
            <person name="Young S.K."/>
            <person name="Zeng Q."/>
            <person name="Gargeya S."/>
            <person name="Fitzgerald M."/>
            <person name="Haas B."/>
            <person name="Abouelleil A."/>
            <person name="Allen A.W."/>
            <person name="Alvarado L."/>
            <person name="Arachchi H.M."/>
            <person name="Berlin A.M."/>
            <person name="Chapman S.B."/>
            <person name="Gainer-Dewar J."/>
            <person name="Goldberg J."/>
            <person name="Griggs A."/>
            <person name="Gujja S."/>
            <person name="Hansen M."/>
            <person name="Howarth C."/>
            <person name="Imamovic A."/>
            <person name="Ireland A."/>
            <person name="Larimer J."/>
            <person name="McCowan C."/>
            <person name="Murphy C."/>
            <person name="Pearson M."/>
            <person name="Poon T.W."/>
            <person name="Priest M."/>
            <person name="Roberts A."/>
            <person name="Saif S."/>
            <person name="Shea T."/>
            <person name="Sisk P."/>
            <person name="Sykes S."/>
            <person name="Wortman J."/>
            <person name="Nusbaum C."/>
            <person name="Birren B."/>
        </authorList>
    </citation>
    <scope>NUCLEOTIDE SEQUENCE [LARGE SCALE GENOMIC DNA]</scope>
    <source>
        <strain evidence="8 9">CBS 101466</strain>
    </source>
</reference>
<dbReference type="InParanoid" id="W2S106"/>
<evidence type="ECO:0000313" key="9">
    <source>
        <dbReference type="Proteomes" id="UP000030752"/>
    </source>
</evidence>
<dbReference type="eggNOG" id="KOG2533">
    <property type="taxonomic scope" value="Eukaryota"/>
</dbReference>
<dbReference type="PROSITE" id="PS50850">
    <property type="entry name" value="MFS"/>
    <property type="match status" value="1"/>
</dbReference>
<dbReference type="InterPro" id="IPR036259">
    <property type="entry name" value="MFS_trans_sf"/>
</dbReference>
<feature type="transmembrane region" description="Helical" evidence="6">
    <location>
        <begin position="313"/>
        <end position="333"/>
    </location>
</feature>
<feature type="transmembrane region" description="Helical" evidence="6">
    <location>
        <begin position="276"/>
        <end position="301"/>
    </location>
</feature>
<dbReference type="SUPFAM" id="SSF103473">
    <property type="entry name" value="MFS general substrate transporter"/>
    <property type="match status" value="1"/>
</dbReference>
<dbReference type="GO" id="GO:0022857">
    <property type="term" value="F:transmembrane transporter activity"/>
    <property type="evidence" value="ECO:0007669"/>
    <property type="project" value="InterPro"/>
</dbReference>
<dbReference type="PANTHER" id="PTHR43791">
    <property type="entry name" value="PERMEASE-RELATED"/>
    <property type="match status" value="1"/>
</dbReference>
<dbReference type="AlphaFoldDB" id="W2S106"/>
<dbReference type="GeneID" id="19970929"/>
<dbReference type="FunFam" id="1.20.1250.20:FF:000013">
    <property type="entry name" value="MFS general substrate transporter"/>
    <property type="match status" value="1"/>
</dbReference>
<feature type="transmembrane region" description="Helical" evidence="6">
    <location>
        <begin position="173"/>
        <end position="194"/>
    </location>
</feature>
<evidence type="ECO:0000256" key="4">
    <source>
        <dbReference type="ARBA" id="ARBA00022989"/>
    </source>
</evidence>
<feature type="transmembrane region" description="Helical" evidence="6">
    <location>
        <begin position="206"/>
        <end position="228"/>
    </location>
</feature>
<evidence type="ECO:0000256" key="2">
    <source>
        <dbReference type="ARBA" id="ARBA00022448"/>
    </source>
</evidence>
<keyword evidence="3 6" id="KW-0812">Transmembrane</keyword>
<evidence type="ECO:0000256" key="6">
    <source>
        <dbReference type="SAM" id="Phobius"/>
    </source>
</evidence>
<dbReference type="Gene3D" id="1.20.1250.20">
    <property type="entry name" value="MFS general substrate transporter like domains"/>
    <property type="match status" value="2"/>
</dbReference>
<evidence type="ECO:0000256" key="1">
    <source>
        <dbReference type="ARBA" id="ARBA00004141"/>
    </source>
</evidence>
<dbReference type="VEuPathDB" id="FungiDB:HMPREF1541_03590"/>
<feature type="transmembrane region" description="Helical" evidence="6">
    <location>
        <begin position="80"/>
        <end position="98"/>
    </location>
</feature>
<dbReference type="Proteomes" id="UP000030752">
    <property type="component" value="Unassembled WGS sequence"/>
</dbReference>
<feature type="transmembrane region" description="Helical" evidence="6">
    <location>
        <begin position="110"/>
        <end position="133"/>
    </location>
</feature>
<dbReference type="Pfam" id="PF07690">
    <property type="entry name" value="MFS_1"/>
    <property type="match status" value="1"/>
</dbReference>
<comment type="subcellular location">
    <subcellularLocation>
        <location evidence="1">Membrane</location>
        <topology evidence="1">Multi-pass membrane protein</topology>
    </subcellularLocation>
</comment>
<dbReference type="HOGENOM" id="CLU_001265_0_1_1"/>
<feature type="transmembrane region" description="Helical" evidence="6">
    <location>
        <begin position="43"/>
        <end position="60"/>
    </location>
</feature>
<dbReference type="InterPro" id="IPR020846">
    <property type="entry name" value="MFS_dom"/>
</dbReference>
<feature type="transmembrane region" description="Helical" evidence="6">
    <location>
        <begin position="365"/>
        <end position="387"/>
    </location>
</feature>
<dbReference type="InterPro" id="IPR011701">
    <property type="entry name" value="MFS"/>
</dbReference>
<evidence type="ECO:0000313" key="8">
    <source>
        <dbReference type="EMBL" id="ETN41654.1"/>
    </source>
</evidence>
<proteinExistence type="predicted"/>
<feature type="transmembrane region" description="Helical" evidence="6">
    <location>
        <begin position="432"/>
        <end position="452"/>
    </location>
</feature>
<feature type="transmembrane region" description="Helical" evidence="6">
    <location>
        <begin position="340"/>
        <end position="359"/>
    </location>
</feature>
<sequence>METAKETKQPVEATAVSPPESEHAVPAEIYIDPVLERKIMTKFDWLMMPQFVIIIMLAYLDRSNIGNARIFGFEEDLNLVGNQFANVSSLFFVTYVVFEVPWVMAVKKWGANSVIAVAIVAWSAVTIGTGFVHNYEQTLAMRLLLGAAEAGIFPACSFVVSTVYPRESQAKRIAVLYGSTAVAGAFGGLIAYGIQLMGDRHGIEAWRWLFIVEGIISIVLGMACWASLPRTAEHAWFLTAAQKQLMEDRRRRDVAYKGDAGLSWADARSAFTDPMVIAAGLSLFCAGVPLFGYGTFLPTIIRGFGYESIQVNYLTIPVYILGCFYLALITYISDRLRKRAIIAVCAPIPVLIGYAIAIGTPNVGAGYFAMFLCSGVYSYNTILVTWVSNNIRPDSKRSAAIPFFISIANTSGVAASQVYPNFTAPRFIMGNSISMAMEFCAILGIGVIYVILRRRNQIKAQQRAEGVTDNGQRGDKALDFEYIF</sequence>
<dbReference type="PANTHER" id="PTHR43791:SF24">
    <property type="entry name" value="NICOTINIC ACID PLASMA MEMBRANE TRANSPORTER"/>
    <property type="match status" value="1"/>
</dbReference>
<keyword evidence="9" id="KW-1185">Reference proteome</keyword>
<accession>W2S106</accession>
<evidence type="ECO:0000256" key="3">
    <source>
        <dbReference type="ARBA" id="ARBA00022692"/>
    </source>
</evidence>
<organism evidence="8 9">
    <name type="scientific">Cyphellophora europaea (strain CBS 101466)</name>
    <name type="common">Phialophora europaea</name>
    <dbReference type="NCBI Taxonomy" id="1220924"/>
    <lineage>
        <taxon>Eukaryota</taxon>
        <taxon>Fungi</taxon>
        <taxon>Dikarya</taxon>
        <taxon>Ascomycota</taxon>
        <taxon>Pezizomycotina</taxon>
        <taxon>Eurotiomycetes</taxon>
        <taxon>Chaetothyriomycetidae</taxon>
        <taxon>Chaetothyriales</taxon>
        <taxon>Cyphellophoraceae</taxon>
        <taxon>Cyphellophora</taxon>
    </lineage>
</organism>
<protein>
    <recommendedName>
        <fullName evidence="7">Major facilitator superfamily (MFS) profile domain-containing protein</fullName>
    </recommendedName>
</protein>
<keyword evidence="2" id="KW-0813">Transport</keyword>
<feature type="transmembrane region" description="Helical" evidence="6">
    <location>
        <begin position="139"/>
        <end position="161"/>
    </location>
</feature>